<comment type="caution">
    <text evidence="1">The sequence shown here is derived from an EMBL/GenBank/DDBJ whole genome shotgun (WGS) entry which is preliminary data.</text>
</comment>
<dbReference type="InterPro" id="IPR052159">
    <property type="entry name" value="Competence_DNA_uptake"/>
</dbReference>
<dbReference type="PANTHER" id="PTHR30619">
    <property type="entry name" value="DNA INTERNALIZATION/COMPETENCE PROTEIN COMEC/REC2"/>
    <property type="match status" value="1"/>
</dbReference>
<dbReference type="InterPro" id="IPR036866">
    <property type="entry name" value="RibonucZ/Hydroxyglut_hydro"/>
</dbReference>
<dbReference type="Gene3D" id="3.60.15.10">
    <property type="entry name" value="Ribonuclease Z/Hydroxyacylglutathione hydrolase-like"/>
    <property type="match status" value="1"/>
</dbReference>
<gene>
    <name evidence="1" type="ORF">GCM10009115_15500</name>
</gene>
<name>A0ABP3XF05_9SPHN</name>
<proteinExistence type="predicted"/>
<dbReference type="RefSeq" id="WP_215353415.1">
    <property type="nucleotide sequence ID" value="NZ_BAAAFE010000007.1"/>
</dbReference>
<keyword evidence="2" id="KW-1185">Reference proteome</keyword>
<dbReference type="Proteomes" id="UP001500738">
    <property type="component" value="Unassembled WGS sequence"/>
</dbReference>
<dbReference type="SUPFAM" id="SSF56281">
    <property type="entry name" value="Metallo-hydrolase/oxidoreductase"/>
    <property type="match status" value="1"/>
</dbReference>
<organism evidence="1 2">
    <name type="scientific">Sphingopyxis soli</name>
    <dbReference type="NCBI Taxonomy" id="592051"/>
    <lineage>
        <taxon>Bacteria</taxon>
        <taxon>Pseudomonadati</taxon>
        <taxon>Pseudomonadota</taxon>
        <taxon>Alphaproteobacteria</taxon>
        <taxon>Sphingomonadales</taxon>
        <taxon>Sphingomonadaceae</taxon>
        <taxon>Sphingopyxis</taxon>
    </lineage>
</organism>
<evidence type="ECO:0000313" key="1">
    <source>
        <dbReference type="EMBL" id="GAA0863753.1"/>
    </source>
</evidence>
<evidence type="ECO:0000313" key="2">
    <source>
        <dbReference type="Proteomes" id="UP001500738"/>
    </source>
</evidence>
<dbReference type="PANTHER" id="PTHR30619:SF1">
    <property type="entry name" value="RECOMBINATION PROTEIN 2"/>
    <property type="match status" value="1"/>
</dbReference>
<protein>
    <submittedName>
        <fullName evidence="1">MBL fold metallo-hydrolase</fullName>
    </submittedName>
</protein>
<dbReference type="EMBL" id="BAAAFE010000007">
    <property type="protein sequence ID" value="GAA0863753.1"/>
    <property type="molecule type" value="Genomic_DNA"/>
</dbReference>
<reference evidence="2" key="1">
    <citation type="journal article" date="2019" name="Int. J. Syst. Evol. Microbiol.">
        <title>The Global Catalogue of Microorganisms (GCM) 10K type strain sequencing project: providing services to taxonomists for standard genome sequencing and annotation.</title>
        <authorList>
            <consortium name="The Broad Institute Genomics Platform"/>
            <consortium name="The Broad Institute Genome Sequencing Center for Infectious Disease"/>
            <person name="Wu L."/>
            <person name="Ma J."/>
        </authorList>
    </citation>
    <scope>NUCLEOTIDE SEQUENCE [LARGE SCALE GENOMIC DNA]</scope>
    <source>
        <strain evidence="2">JCM 15910</strain>
    </source>
</reference>
<sequence>MELEVLPAAKGDCLLLHHEENGHKRLILIDGGPAGVYKQSLKPRLLELRKERIAEGAIGKSDPLVIDLIIVSHIDDDHINGIEALFDDIAAQGGTHKPDFRVDRLWHNSFLSLVDTKSGDVAALAGAGDAIIASLGAIAPEATKEGAEDLGMVLASIAQGYNLLTQAKALGIAINPEFKGKAIEAHSAAPLDIDGLSIRLLGPRKTELDALRKDFAAWLKARNKGQATPASLLASFTDTSVANLSSIVLLVEKEKKRFLLTGDARGDKMMEAAAAFGLASKSQPLSVNIFKVPHHGSDRNNSAECFAMFPAEHYVFSGDGKHENPDRETFEYLAVARAGAKTIVELTYPPADIDKVRAQEWEKKHKPRLFDPATQGVAPYLSKQKNFVVRHPPPR</sequence>
<accession>A0ABP3XF05</accession>